<dbReference type="GeneID" id="27688012"/>
<organism evidence="2 3">
    <name type="scientific">Spizellomyces punctatus (strain DAOM BR117)</name>
    <dbReference type="NCBI Taxonomy" id="645134"/>
    <lineage>
        <taxon>Eukaryota</taxon>
        <taxon>Fungi</taxon>
        <taxon>Fungi incertae sedis</taxon>
        <taxon>Chytridiomycota</taxon>
        <taxon>Chytridiomycota incertae sedis</taxon>
        <taxon>Chytridiomycetes</taxon>
        <taxon>Spizellomycetales</taxon>
        <taxon>Spizellomycetaceae</taxon>
        <taxon>Spizellomyces</taxon>
    </lineage>
</organism>
<dbReference type="EMBL" id="KQ257456">
    <property type="protein sequence ID" value="KND00238.1"/>
    <property type="molecule type" value="Genomic_DNA"/>
</dbReference>
<sequence>MGDSDDDHDMDNNRSSEESSSSEQDHEDDLDDDEENDDSFNLGNDPNLLGQLVHELEERETSDRQSTRQTKRSSQTPEILLSPTRTVTRKRQQATPLSQVREASRTPTRVTTRSQAKRVTEGGGKEASITPVQRTKRARQKSDILDGLDAAREVFSQNVRDPIKRVYQAVDAEFPRQEPPTPSPRPVPRSRPATRPSDVFTSDEEEVRETVARRDCLAEQKARKRAERGRKRRERERARVIATPRPNASPTGNTRTIAAPADPRRMLEVSGARSPSVTSSGGTGPRRRRMWTRQDEEELERGLEKHQYHTRRWRLILDEGKAKGLFQGRHNVDLNNKARQMKEARLKAGLPLGGFEYALDRHLHT</sequence>
<feature type="compositionally biased region" description="Basic residues" evidence="1">
    <location>
        <begin position="222"/>
        <end position="234"/>
    </location>
</feature>
<evidence type="ECO:0000256" key="1">
    <source>
        <dbReference type="SAM" id="MobiDB-lite"/>
    </source>
</evidence>
<dbReference type="SUPFAM" id="SSF46689">
    <property type="entry name" value="Homeodomain-like"/>
    <property type="match status" value="1"/>
</dbReference>
<dbReference type="OrthoDB" id="3366990at2759"/>
<feature type="compositionally biased region" description="Polar residues" evidence="1">
    <location>
        <begin position="105"/>
        <end position="114"/>
    </location>
</feature>
<feature type="compositionally biased region" description="Basic and acidic residues" evidence="1">
    <location>
        <begin position="208"/>
        <end position="221"/>
    </location>
</feature>
<feature type="compositionally biased region" description="Polar residues" evidence="1">
    <location>
        <begin position="246"/>
        <end position="256"/>
    </location>
</feature>
<dbReference type="Gene3D" id="1.10.10.60">
    <property type="entry name" value="Homeodomain-like"/>
    <property type="match status" value="1"/>
</dbReference>
<dbReference type="InParanoid" id="A0A0L0HGM7"/>
<dbReference type="AlphaFoldDB" id="A0A0L0HGM7"/>
<dbReference type="InterPro" id="IPR009057">
    <property type="entry name" value="Homeodomain-like_sf"/>
</dbReference>
<protein>
    <submittedName>
        <fullName evidence="2">Uncharacterized protein</fullName>
    </submittedName>
</protein>
<evidence type="ECO:0000313" key="3">
    <source>
        <dbReference type="Proteomes" id="UP000053201"/>
    </source>
</evidence>
<feature type="compositionally biased region" description="Acidic residues" evidence="1">
    <location>
        <begin position="25"/>
        <end position="38"/>
    </location>
</feature>
<feature type="compositionally biased region" description="Basic and acidic residues" evidence="1">
    <location>
        <begin position="54"/>
        <end position="66"/>
    </location>
</feature>
<dbReference type="Proteomes" id="UP000053201">
    <property type="component" value="Unassembled WGS sequence"/>
</dbReference>
<proteinExistence type="predicted"/>
<feature type="region of interest" description="Disordered" evidence="1">
    <location>
        <begin position="1"/>
        <end position="141"/>
    </location>
</feature>
<feature type="region of interest" description="Disordered" evidence="1">
    <location>
        <begin position="170"/>
        <end position="303"/>
    </location>
</feature>
<accession>A0A0L0HGM7</accession>
<name>A0A0L0HGM7_SPIPD</name>
<reference evidence="2 3" key="1">
    <citation type="submission" date="2009-08" db="EMBL/GenBank/DDBJ databases">
        <title>The Genome Sequence of Spizellomyces punctatus strain DAOM BR117.</title>
        <authorList>
            <consortium name="The Broad Institute Genome Sequencing Platform"/>
            <person name="Russ C."/>
            <person name="Cuomo C."/>
            <person name="Shea T."/>
            <person name="Young S.K."/>
            <person name="Zeng Q."/>
            <person name="Koehrsen M."/>
            <person name="Haas B."/>
            <person name="Borodovsky M."/>
            <person name="Guigo R."/>
            <person name="Alvarado L."/>
            <person name="Berlin A."/>
            <person name="Bochicchio J."/>
            <person name="Borenstein D."/>
            <person name="Chapman S."/>
            <person name="Chen Z."/>
            <person name="Engels R."/>
            <person name="Freedman E."/>
            <person name="Gellesch M."/>
            <person name="Goldberg J."/>
            <person name="Griggs A."/>
            <person name="Gujja S."/>
            <person name="Heiman D."/>
            <person name="Hepburn T."/>
            <person name="Howarth C."/>
            <person name="Jen D."/>
            <person name="Larson L."/>
            <person name="Lewis B."/>
            <person name="Mehta T."/>
            <person name="Park D."/>
            <person name="Pearson M."/>
            <person name="Roberts A."/>
            <person name="Saif S."/>
            <person name="Shenoy N."/>
            <person name="Sisk P."/>
            <person name="Stolte C."/>
            <person name="Sykes S."/>
            <person name="Thomson T."/>
            <person name="Walk T."/>
            <person name="White J."/>
            <person name="Yandava C."/>
            <person name="Burger G."/>
            <person name="Gray M.W."/>
            <person name="Holland P.W.H."/>
            <person name="King N."/>
            <person name="Lang F.B.F."/>
            <person name="Roger A.J."/>
            <person name="Ruiz-Trillo I."/>
            <person name="Lander E."/>
            <person name="Nusbaum C."/>
        </authorList>
    </citation>
    <scope>NUCLEOTIDE SEQUENCE [LARGE SCALE GENOMIC DNA]</scope>
    <source>
        <strain evidence="2 3">DAOM BR117</strain>
    </source>
</reference>
<dbReference type="RefSeq" id="XP_016608277.1">
    <property type="nucleotide sequence ID" value="XM_016752807.1"/>
</dbReference>
<keyword evidence="3" id="KW-1185">Reference proteome</keyword>
<gene>
    <name evidence="2" type="ORF">SPPG_04570</name>
</gene>
<dbReference type="VEuPathDB" id="FungiDB:SPPG_04570"/>
<feature type="compositionally biased region" description="Pro residues" evidence="1">
    <location>
        <begin position="177"/>
        <end position="189"/>
    </location>
</feature>
<evidence type="ECO:0000313" key="2">
    <source>
        <dbReference type="EMBL" id="KND00238.1"/>
    </source>
</evidence>